<evidence type="ECO:0000313" key="3">
    <source>
        <dbReference type="EMBL" id="QOL79928.1"/>
    </source>
</evidence>
<keyword evidence="4" id="KW-1185">Reference proteome</keyword>
<dbReference type="Pfam" id="PF03334">
    <property type="entry name" value="PhaG_MnhG_YufB"/>
    <property type="match status" value="1"/>
</dbReference>
<organism evidence="3 4">
    <name type="scientific">Pseudooceanicola spongiae</name>
    <dbReference type="NCBI Taxonomy" id="2613965"/>
    <lineage>
        <taxon>Bacteria</taxon>
        <taxon>Pseudomonadati</taxon>
        <taxon>Pseudomonadota</taxon>
        <taxon>Alphaproteobacteria</taxon>
        <taxon>Rhodobacterales</taxon>
        <taxon>Paracoccaceae</taxon>
        <taxon>Pseudooceanicola</taxon>
    </lineage>
</organism>
<keyword evidence="2" id="KW-1133">Transmembrane helix</keyword>
<feature type="transmembrane region" description="Helical" evidence="2">
    <location>
        <begin position="44"/>
        <end position="64"/>
    </location>
</feature>
<dbReference type="GO" id="GO:0015385">
    <property type="term" value="F:sodium:proton antiporter activity"/>
    <property type="evidence" value="ECO:0007669"/>
    <property type="project" value="TreeGrafter"/>
</dbReference>
<keyword evidence="2" id="KW-0472">Membrane</keyword>
<evidence type="ECO:0000313" key="4">
    <source>
        <dbReference type="Proteomes" id="UP000594118"/>
    </source>
</evidence>
<gene>
    <name evidence="3" type="ORF">F3W81_03275</name>
</gene>
<dbReference type="KEGG" id="pshq:F3W81_03275"/>
<dbReference type="PANTHER" id="PTHR34703:SF1">
    <property type="entry name" value="ANTIPORTER SUBUNIT MNHG2-RELATED"/>
    <property type="match status" value="1"/>
</dbReference>
<feature type="region of interest" description="Disordered" evidence="1">
    <location>
        <begin position="97"/>
        <end position="120"/>
    </location>
</feature>
<dbReference type="PANTHER" id="PTHR34703">
    <property type="entry name" value="ANTIPORTER SUBUNIT MNHG2-RELATED"/>
    <property type="match status" value="1"/>
</dbReference>
<feature type="transmembrane region" description="Helical" evidence="2">
    <location>
        <begin position="70"/>
        <end position="88"/>
    </location>
</feature>
<keyword evidence="2" id="KW-0812">Transmembrane</keyword>
<dbReference type="NCBIfam" id="TIGR01300">
    <property type="entry name" value="CPA3_mnhG_phaG"/>
    <property type="match status" value="1"/>
</dbReference>
<dbReference type="RefSeq" id="WP_193082245.1">
    <property type="nucleotide sequence ID" value="NZ_CP045201.1"/>
</dbReference>
<reference evidence="3 4" key="1">
    <citation type="submission" date="2019-10" db="EMBL/GenBank/DDBJ databases">
        <title>Pseudopuniceibacterium sp. HQ09 islated from Antarctica.</title>
        <authorList>
            <person name="Liao L."/>
            <person name="Su S."/>
            <person name="Chen B."/>
            <person name="Yu Y."/>
        </authorList>
    </citation>
    <scope>NUCLEOTIDE SEQUENCE [LARGE SCALE GENOMIC DNA]</scope>
    <source>
        <strain evidence="3 4">HQ09</strain>
    </source>
</reference>
<accession>A0A7L9WK38</accession>
<feature type="transmembrane region" description="Helical" evidence="2">
    <location>
        <begin position="6"/>
        <end position="32"/>
    </location>
</feature>
<proteinExistence type="predicted"/>
<evidence type="ECO:0000256" key="2">
    <source>
        <dbReference type="SAM" id="Phobius"/>
    </source>
</evidence>
<dbReference type="NCBIfam" id="NF009316">
    <property type="entry name" value="PRK12674.1-5"/>
    <property type="match status" value="1"/>
</dbReference>
<dbReference type="EMBL" id="CP045201">
    <property type="protein sequence ID" value="QOL79928.1"/>
    <property type="molecule type" value="Genomic_DNA"/>
</dbReference>
<dbReference type="AlphaFoldDB" id="A0A7L9WK38"/>
<sequence length="120" mass="12604">MSQIAEILITALIVIGSLFTLIGSFGLVKLNLPMSRLHAPTKAGTLGVGGILLASMVYSFAVGQGSLHELLIAAFLFVTAPVSAYFIAKVHIHKGKLGQELPPPPADSIWATKAKALPEE</sequence>
<name>A0A7L9WK38_9RHOB</name>
<dbReference type="InterPro" id="IPR005133">
    <property type="entry name" value="PhaG_MnhG_YufB"/>
</dbReference>
<evidence type="ECO:0000256" key="1">
    <source>
        <dbReference type="SAM" id="MobiDB-lite"/>
    </source>
</evidence>
<protein>
    <submittedName>
        <fullName evidence="3">Na+/H+ antiporter subunit G</fullName>
    </submittedName>
</protein>
<dbReference type="Proteomes" id="UP000594118">
    <property type="component" value="Chromosome"/>
</dbReference>